<dbReference type="CDD" id="cd07805">
    <property type="entry name" value="ASKHA_NBD_FGGY_CvXK-like"/>
    <property type="match status" value="1"/>
</dbReference>
<comment type="caution">
    <text evidence="12">The sequence shown here is derived from an EMBL/GenBank/DDBJ whole genome shotgun (WGS) entry which is preliminary data.</text>
</comment>
<dbReference type="PROSITE" id="PS00445">
    <property type="entry name" value="FGGY_KINASES_2"/>
    <property type="match status" value="1"/>
</dbReference>
<keyword evidence="7 9" id="KW-0119">Carbohydrate metabolism</keyword>
<evidence type="ECO:0000259" key="11">
    <source>
        <dbReference type="Pfam" id="PF02782"/>
    </source>
</evidence>
<dbReference type="Proteomes" id="UP000886886">
    <property type="component" value="Unassembled WGS sequence"/>
</dbReference>
<comment type="catalytic activity">
    <reaction evidence="9">
        <text>D-xylulose + ATP = D-xylulose 5-phosphate + ADP + H(+)</text>
        <dbReference type="Rhea" id="RHEA:10964"/>
        <dbReference type="ChEBI" id="CHEBI:15378"/>
        <dbReference type="ChEBI" id="CHEBI:17140"/>
        <dbReference type="ChEBI" id="CHEBI:30616"/>
        <dbReference type="ChEBI" id="CHEBI:57737"/>
        <dbReference type="ChEBI" id="CHEBI:456216"/>
        <dbReference type="EC" id="2.7.1.17"/>
    </reaction>
</comment>
<evidence type="ECO:0000256" key="4">
    <source>
        <dbReference type="ARBA" id="ARBA00022741"/>
    </source>
</evidence>
<dbReference type="PIRSF" id="PIRSF000538">
    <property type="entry name" value="GlpK"/>
    <property type="match status" value="1"/>
</dbReference>
<reference evidence="12" key="2">
    <citation type="journal article" date="2021" name="PeerJ">
        <title>Extensive microbial diversity within the chicken gut microbiome revealed by metagenomics and culture.</title>
        <authorList>
            <person name="Gilroy R."/>
            <person name="Ravi A."/>
            <person name="Getino M."/>
            <person name="Pursley I."/>
            <person name="Horton D.L."/>
            <person name="Alikhan N.F."/>
            <person name="Baker D."/>
            <person name="Gharbi K."/>
            <person name="Hall N."/>
            <person name="Watson M."/>
            <person name="Adriaenssens E.M."/>
            <person name="Foster-Nyarko E."/>
            <person name="Jarju S."/>
            <person name="Secka A."/>
            <person name="Antonio M."/>
            <person name="Oren A."/>
            <person name="Chaudhuri R.R."/>
            <person name="La Ragione R."/>
            <person name="Hildebrand F."/>
            <person name="Pallen M.J."/>
        </authorList>
    </citation>
    <scope>NUCLEOTIDE SEQUENCE</scope>
    <source>
        <strain evidence="12">ChiSjej3B21-11622</strain>
    </source>
</reference>
<dbReference type="InterPro" id="IPR018484">
    <property type="entry name" value="FGGY_N"/>
</dbReference>
<evidence type="ECO:0000256" key="5">
    <source>
        <dbReference type="ARBA" id="ARBA00022777"/>
    </source>
</evidence>
<dbReference type="EC" id="2.7.1.17" evidence="9"/>
<feature type="domain" description="Carbohydrate kinase FGGY C-terminal" evidence="11">
    <location>
        <begin position="247"/>
        <end position="441"/>
    </location>
</feature>
<evidence type="ECO:0000256" key="7">
    <source>
        <dbReference type="ARBA" id="ARBA00023277"/>
    </source>
</evidence>
<dbReference type="PANTHER" id="PTHR43095">
    <property type="entry name" value="SUGAR KINASE"/>
    <property type="match status" value="1"/>
</dbReference>
<dbReference type="EMBL" id="DVFT01000026">
    <property type="protein sequence ID" value="HIQ95297.1"/>
    <property type="molecule type" value="Genomic_DNA"/>
</dbReference>
<sequence>SGNKATLFSADGALIGSQVISYPTHYFNTNWVEQNAEDWWMAVCQSTKNLLQSTGVSPDDIAAVSFSGQMMGCLCVDREGRPLRPSIIWADQRAQAQAAQVEDKISQWDYYQIVGHRNTASYGLQKLMWVRDHEPEIYEQTYKILNAKDYIVFRLTGVFCTDYSDGNSLGFFDLEHFCWSEKLLSFAGIDPDKLPELKPSTYVAGTVSPKAALETGLSEKTKVVIGAGDGVATNVGAGSIAPGKTFCSMGTSAWITTTLDKPLLDPSMRTVTWAHMVPGLYAPNGTMQYAGGSYSWARDTLCELELSKAKETGSSPYEAMNRLIEQSPVGAGGVFFLPYLLGERAPRWDPDAKGCFLGIKPENTKGDLLRSVLEGVTMNLTLILKILRSRISIEEITVLGGGAKGAVWRQIMADLFQADIKVPALLEEAGSMGAAVNAGVGAGIFPDFTAIDRFLDIQTVQKPNPDASARYQELLPVFDECYRALSGVFPKMR</sequence>
<dbReference type="InterPro" id="IPR018483">
    <property type="entry name" value="Carb_kinase_FGGY_CS"/>
</dbReference>
<evidence type="ECO:0000256" key="3">
    <source>
        <dbReference type="ARBA" id="ARBA00022679"/>
    </source>
</evidence>
<accession>A0A9D0ZSS5</accession>
<keyword evidence="3 8" id="KW-0808">Transferase</keyword>
<dbReference type="InterPro" id="IPR018485">
    <property type="entry name" value="FGGY_C"/>
</dbReference>
<evidence type="ECO:0000313" key="12">
    <source>
        <dbReference type="EMBL" id="HIQ95297.1"/>
    </source>
</evidence>
<organism evidence="12 13">
    <name type="scientific">Candidatus Limivivens merdigallinarum</name>
    <dbReference type="NCBI Taxonomy" id="2840859"/>
    <lineage>
        <taxon>Bacteria</taxon>
        <taxon>Bacillati</taxon>
        <taxon>Bacillota</taxon>
        <taxon>Clostridia</taxon>
        <taxon>Lachnospirales</taxon>
        <taxon>Lachnospiraceae</taxon>
        <taxon>Lachnospiraceae incertae sedis</taxon>
        <taxon>Candidatus Limivivens</taxon>
    </lineage>
</organism>
<proteinExistence type="inferred from homology"/>
<keyword evidence="2 9" id="KW-0859">Xylose metabolism</keyword>
<dbReference type="Gene3D" id="3.30.420.40">
    <property type="match status" value="2"/>
</dbReference>
<dbReference type="GO" id="GO:0005997">
    <property type="term" value="P:xylulose metabolic process"/>
    <property type="evidence" value="ECO:0007669"/>
    <property type="project" value="InterPro"/>
</dbReference>
<evidence type="ECO:0000256" key="1">
    <source>
        <dbReference type="ARBA" id="ARBA00009156"/>
    </source>
</evidence>
<dbReference type="SUPFAM" id="SSF53067">
    <property type="entry name" value="Actin-like ATPase domain"/>
    <property type="match status" value="2"/>
</dbReference>
<dbReference type="GO" id="GO:0005524">
    <property type="term" value="F:ATP binding"/>
    <property type="evidence" value="ECO:0007669"/>
    <property type="project" value="UniProtKB-KW"/>
</dbReference>
<reference evidence="12" key="1">
    <citation type="submission" date="2020-10" db="EMBL/GenBank/DDBJ databases">
        <authorList>
            <person name="Gilroy R."/>
        </authorList>
    </citation>
    <scope>NUCLEOTIDE SEQUENCE</scope>
    <source>
        <strain evidence="12">ChiSjej3B21-11622</strain>
    </source>
</reference>
<dbReference type="AlphaFoldDB" id="A0A9D0ZSS5"/>
<dbReference type="GO" id="GO:0004856">
    <property type="term" value="F:D-xylulokinase activity"/>
    <property type="evidence" value="ECO:0007669"/>
    <property type="project" value="UniProtKB-EC"/>
</dbReference>
<keyword evidence="4 9" id="KW-0547">Nucleotide-binding</keyword>
<dbReference type="InterPro" id="IPR006000">
    <property type="entry name" value="Xylulokinase"/>
</dbReference>
<dbReference type="InterPro" id="IPR043129">
    <property type="entry name" value="ATPase_NBD"/>
</dbReference>
<protein>
    <recommendedName>
        <fullName evidence="9">Xylulose kinase</fullName>
        <shortName evidence="9">Xylulokinase</shortName>
        <ecNumber evidence="9">2.7.1.17</ecNumber>
    </recommendedName>
</protein>
<dbReference type="Pfam" id="PF00370">
    <property type="entry name" value="FGGY_N"/>
    <property type="match status" value="1"/>
</dbReference>
<keyword evidence="5 8" id="KW-0418">Kinase</keyword>
<dbReference type="InterPro" id="IPR050406">
    <property type="entry name" value="FGGY_Carb_Kinase"/>
</dbReference>
<dbReference type="InterPro" id="IPR000577">
    <property type="entry name" value="Carb_kinase_FGGY"/>
</dbReference>
<comment type="similarity">
    <text evidence="1 8">Belongs to the FGGY kinase family.</text>
</comment>
<evidence type="ECO:0000313" key="13">
    <source>
        <dbReference type="Proteomes" id="UP000886886"/>
    </source>
</evidence>
<evidence type="ECO:0000256" key="8">
    <source>
        <dbReference type="RuleBase" id="RU003733"/>
    </source>
</evidence>
<keyword evidence="6 9" id="KW-0067">ATP-binding</keyword>
<name>A0A9D0ZSS5_9FIRM</name>
<gene>
    <name evidence="9 12" type="primary">xylB</name>
    <name evidence="12" type="ORF">IAB26_01915</name>
</gene>
<evidence type="ECO:0000259" key="10">
    <source>
        <dbReference type="Pfam" id="PF00370"/>
    </source>
</evidence>
<feature type="non-terminal residue" evidence="12">
    <location>
        <position position="1"/>
    </location>
</feature>
<evidence type="ECO:0000256" key="6">
    <source>
        <dbReference type="ARBA" id="ARBA00022840"/>
    </source>
</evidence>
<feature type="domain" description="Carbohydrate kinase FGGY N-terminal" evidence="10">
    <location>
        <begin position="2"/>
        <end position="236"/>
    </location>
</feature>
<dbReference type="GO" id="GO:0042732">
    <property type="term" value="P:D-xylose metabolic process"/>
    <property type="evidence" value="ECO:0007669"/>
    <property type="project" value="UniProtKB-KW"/>
</dbReference>
<dbReference type="PANTHER" id="PTHR43095:SF5">
    <property type="entry name" value="XYLULOSE KINASE"/>
    <property type="match status" value="1"/>
</dbReference>
<evidence type="ECO:0000256" key="2">
    <source>
        <dbReference type="ARBA" id="ARBA00022629"/>
    </source>
</evidence>
<evidence type="ECO:0000256" key="9">
    <source>
        <dbReference type="RuleBase" id="RU364073"/>
    </source>
</evidence>
<dbReference type="Pfam" id="PF02782">
    <property type="entry name" value="FGGY_C"/>
    <property type="match status" value="1"/>
</dbReference>
<dbReference type="NCBIfam" id="TIGR01312">
    <property type="entry name" value="XylB"/>
    <property type="match status" value="1"/>
</dbReference>